<evidence type="ECO:0000256" key="6">
    <source>
        <dbReference type="PROSITE-ProRule" id="PRU00236"/>
    </source>
</evidence>
<dbReference type="InterPro" id="IPR026591">
    <property type="entry name" value="Sirtuin_cat_small_dom_sf"/>
</dbReference>
<dbReference type="PANTHER" id="PTHR11085">
    <property type="entry name" value="NAD-DEPENDENT PROTEIN DEACYLASE SIRTUIN-5, MITOCHONDRIAL-RELATED"/>
    <property type="match status" value="1"/>
</dbReference>
<keyword evidence="10" id="KW-1185">Reference proteome</keyword>
<dbReference type="OMA" id="WKRLRPQ"/>
<dbReference type="PANTHER" id="PTHR11085:SF8">
    <property type="entry name" value="NAD-DEPENDENT HISTONE DEACETYLASE HST3"/>
    <property type="match status" value="1"/>
</dbReference>
<feature type="region of interest" description="Disordered" evidence="7">
    <location>
        <begin position="344"/>
        <end position="487"/>
    </location>
</feature>
<evidence type="ECO:0000256" key="2">
    <source>
        <dbReference type="ARBA" id="ARBA00006924"/>
    </source>
</evidence>
<dbReference type="Proteomes" id="UP000030653">
    <property type="component" value="Unassembled WGS sequence"/>
</dbReference>
<evidence type="ECO:0000256" key="5">
    <source>
        <dbReference type="ARBA" id="ARBA00023128"/>
    </source>
</evidence>
<evidence type="ECO:0000313" key="9">
    <source>
        <dbReference type="EMBL" id="EJU00021.1"/>
    </source>
</evidence>
<dbReference type="InterPro" id="IPR026590">
    <property type="entry name" value="Ssirtuin_cat_dom"/>
</dbReference>
<dbReference type="GO" id="GO:0005739">
    <property type="term" value="C:mitochondrion"/>
    <property type="evidence" value="ECO:0007669"/>
    <property type="project" value="UniProtKB-SubCell"/>
</dbReference>
<organism evidence="9 10">
    <name type="scientific">Dacryopinax primogenitus (strain DJM 731)</name>
    <name type="common">Brown rot fungus</name>
    <dbReference type="NCBI Taxonomy" id="1858805"/>
    <lineage>
        <taxon>Eukaryota</taxon>
        <taxon>Fungi</taxon>
        <taxon>Dikarya</taxon>
        <taxon>Basidiomycota</taxon>
        <taxon>Agaricomycotina</taxon>
        <taxon>Dacrymycetes</taxon>
        <taxon>Dacrymycetales</taxon>
        <taxon>Dacrymycetaceae</taxon>
        <taxon>Dacryopinax</taxon>
    </lineage>
</organism>
<feature type="domain" description="Deacetylase sirtuin-type" evidence="8">
    <location>
        <begin position="17"/>
        <end position="328"/>
    </location>
</feature>
<dbReference type="HOGENOM" id="CLU_021544_4_1_1"/>
<feature type="compositionally biased region" description="Low complexity" evidence="7">
    <location>
        <begin position="373"/>
        <end position="388"/>
    </location>
</feature>
<sequence length="487" mass="53052">MTVTLDLSTLSASTSPEDAPSRRILAAISLAVAKSKRIVVVTGAGISCSCGIPDFRSSDGLYNLVKLRYPATFVKGRDLFDASLFRSPDSTALFYTFIAELKNAVNAAEPGATHRFLRLLEGKGKLLRSYTQNIDGLEERAGSSSSQESKPKPKGKKLNTARNVQLHGDIHTPPCPACVSRSEARIMRAARPLPQGYLRPAIVLYDEPHPLGDEIGKMQAQDVARGPDMLIIMGTSLKVHGLKRLVKDFASAVHARAQAAYVGKEDGSSGSVKAKKQNPMLGKVIFVNRTPPPAEWNEVIDFHVQGETDTWVLRVEEEWRRSRPSDWEVQTKLDDTVGKVLKPALRVMTKAPQKKRVKKANGNSSDTENIPLSQASSSTSSSKTLFSSPDEKPKPKSRPAPLSPSKRANTACHYTDSSPQKRSSPNTSPSPKKTPLAERRGQANVFPERGMLFGSPTKEDEFGVGGLSLTTPPKRRLRSRAVAPVRA</sequence>
<accession>M5FRY2</accession>
<feature type="compositionally biased region" description="Low complexity" evidence="7">
    <location>
        <begin position="423"/>
        <end position="434"/>
    </location>
</feature>
<dbReference type="GO" id="GO:0005634">
    <property type="term" value="C:nucleus"/>
    <property type="evidence" value="ECO:0007669"/>
    <property type="project" value="TreeGrafter"/>
</dbReference>
<dbReference type="AlphaFoldDB" id="M5FRY2"/>
<dbReference type="InterPro" id="IPR050134">
    <property type="entry name" value="NAD-dep_sirtuin_deacylases"/>
</dbReference>
<evidence type="ECO:0000256" key="7">
    <source>
        <dbReference type="SAM" id="MobiDB-lite"/>
    </source>
</evidence>
<comment type="subcellular location">
    <subcellularLocation>
        <location evidence="1">Mitochondrion</location>
    </subcellularLocation>
</comment>
<reference evidence="9 10" key="1">
    <citation type="journal article" date="2012" name="Science">
        <title>The Paleozoic origin of enzymatic lignin decomposition reconstructed from 31 fungal genomes.</title>
        <authorList>
            <person name="Floudas D."/>
            <person name="Binder M."/>
            <person name="Riley R."/>
            <person name="Barry K."/>
            <person name="Blanchette R.A."/>
            <person name="Henrissat B."/>
            <person name="Martinez A.T."/>
            <person name="Otillar R."/>
            <person name="Spatafora J.W."/>
            <person name="Yadav J.S."/>
            <person name="Aerts A."/>
            <person name="Benoit I."/>
            <person name="Boyd A."/>
            <person name="Carlson A."/>
            <person name="Copeland A."/>
            <person name="Coutinho P.M."/>
            <person name="de Vries R.P."/>
            <person name="Ferreira P."/>
            <person name="Findley K."/>
            <person name="Foster B."/>
            <person name="Gaskell J."/>
            <person name="Glotzer D."/>
            <person name="Gorecki P."/>
            <person name="Heitman J."/>
            <person name="Hesse C."/>
            <person name="Hori C."/>
            <person name="Igarashi K."/>
            <person name="Jurgens J.A."/>
            <person name="Kallen N."/>
            <person name="Kersten P."/>
            <person name="Kohler A."/>
            <person name="Kuees U."/>
            <person name="Kumar T.K.A."/>
            <person name="Kuo A."/>
            <person name="LaButti K."/>
            <person name="Larrondo L.F."/>
            <person name="Lindquist E."/>
            <person name="Ling A."/>
            <person name="Lombard V."/>
            <person name="Lucas S."/>
            <person name="Lundell T."/>
            <person name="Martin R."/>
            <person name="McLaughlin D.J."/>
            <person name="Morgenstern I."/>
            <person name="Morin E."/>
            <person name="Murat C."/>
            <person name="Nagy L.G."/>
            <person name="Nolan M."/>
            <person name="Ohm R.A."/>
            <person name="Patyshakuliyeva A."/>
            <person name="Rokas A."/>
            <person name="Ruiz-Duenas F.J."/>
            <person name="Sabat G."/>
            <person name="Salamov A."/>
            <person name="Samejima M."/>
            <person name="Schmutz J."/>
            <person name="Slot J.C."/>
            <person name="St John F."/>
            <person name="Stenlid J."/>
            <person name="Sun H."/>
            <person name="Sun S."/>
            <person name="Syed K."/>
            <person name="Tsang A."/>
            <person name="Wiebenga A."/>
            <person name="Young D."/>
            <person name="Pisabarro A."/>
            <person name="Eastwood D.C."/>
            <person name="Martin F."/>
            <person name="Cullen D."/>
            <person name="Grigoriev I.V."/>
            <person name="Hibbett D.S."/>
        </authorList>
    </citation>
    <scope>NUCLEOTIDE SEQUENCE [LARGE SCALE GENOMIC DNA]</scope>
    <source>
        <strain evidence="9 10">DJM-731 SS1</strain>
    </source>
</reference>
<feature type="region of interest" description="Disordered" evidence="7">
    <location>
        <begin position="137"/>
        <end position="158"/>
    </location>
</feature>
<gene>
    <name evidence="9" type="ORF">DACRYDRAFT_95811</name>
</gene>
<evidence type="ECO:0000256" key="3">
    <source>
        <dbReference type="ARBA" id="ARBA00022679"/>
    </source>
</evidence>
<keyword evidence="4" id="KW-0520">NAD</keyword>
<evidence type="ECO:0000256" key="1">
    <source>
        <dbReference type="ARBA" id="ARBA00004173"/>
    </source>
</evidence>
<dbReference type="OrthoDB" id="2919105at2759"/>
<evidence type="ECO:0000259" key="8">
    <source>
        <dbReference type="PROSITE" id="PS50305"/>
    </source>
</evidence>
<comment type="caution">
    <text evidence="6">Lacks conserved residue(s) required for the propagation of feature annotation.</text>
</comment>
<name>M5FRY2_DACPD</name>
<dbReference type="PROSITE" id="PS50305">
    <property type="entry name" value="SIRTUIN"/>
    <property type="match status" value="1"/>
</dbReference>
<feature type="compositionally biased region" description="Polar residues" evidence="7">
    <location>
        <begin position="361"/>
        <end position="372"/>
    </location>
</feature>
<dbReference type="GO" id="GO:0070403">
    <property type="term" value="F:NAD+ binding"/>
    <property type="evidence" value="ECO:0007669"/>
    <property type="project" value="InterPro"/>
</dbReference>
<protein>
    <submittedName>
        <fullName evidence="9">DHS-like NAD/FAD-binding domain-containing protein</fullName>
    </submittedName>
</protein>
<comment type="similarity">
    <text evidence="2">Belongs to the sirtuin family. Class I subfamily.</text>
</comment>
<dbReference type="Gene3D" id="3.30.1600.10">
    <property type="entry name" value="SIR2/SIRT2 'Small Domain"/>
    <property type="match status" value="1"/>
</dbReference>
<dbReference type="STRING" id="1858805.M5FRY2"/>
<keyword evidence="3" id="KW-0808">Transferase</keyword>
<dbReference type="Pfam" id="PF02146">
    <property type="entry name" value="SIR2"/>
    <property type="match status" value="1"/>
</dbReference>
<dbReference type="EMBL" id="JH795868">
    <property type="protein sequence ID" value="EJU00021.1"/>
    <property type="molecule type" value="Genomic_DNA"/>
</dbReference>
<keyword evidence="5" id="KW-0496">Mitochondrion</keyword>
<dbReference type="SUPFAM" id="SSF52467">
    <property type="entry name" value="DHS-like NAD/FAD-binding domain"/>
    <property type="match status" value="1"/>
</dbReference>
<proteinExistence type="inferred from homology"/>
<evidence type="ECO:0000313" key="10">
    <source>
        <dbReference type="Proteomes" id="UP000030653"/>
    </source>
</evidence>
<dbReference type="GeneID" id="63692382"/>
<dbReference type="InterPro" id="IPR003000">
    <property type="entry name" value="Sirtuin"/>
</dbReference>
<dbReference type="GO" id="GO:0017136">
    <property type="term" value="F:histone deacetylase activity, NAD-dependent"/>
    <property type="evidence" value="ECO:0007669"/>
    <property type="project" value="TreeGrafter"/>
</dbReference>
<dbReference type="Gene3D" id="3.40.50.1220">
    <property type="entry name" value="TPP-binding domain"/>
    <property type="match status" value="1"/>
</dbReference>
<dbReference type="RefSeq" id="XP_040626918.1">
    <property type="nucleotide sequence ID" value="XM_040777320.1"/>
</dbReference>
<dbReference type="InterPro" id="IPR029035">
    <property type="entry name" value="DHS-like_NAD/FAD-binding_dom"/>
</dbReference>
<evidence type="ECO:0000256" key="4">
    <source>
        <dbReference type="ARBA" id="ARBA00023027"/>
    </source>
</evidence>